<evidence type="ECO:0000313" key="8">
    <source>
        <dbReference type="Proteomes" id="UP001221142"/>
    </source>
</evidence>
<dbReference type="SUPFAM" id="SSF103473">
    <property type="entry name" value="MFS general substrate transporter"/>
    <property type="match status" value="1"/>
</dbReference>
<accession>A0AAD7B1S9</accession>
<dbReference type="PANTHER" id="PTHR23502:SF184">
    <property type="entry name" value="MAJOR FACILITATOR SUPERFAMILY (MFS) PROFILE DOMAIN-CONTAINING PROTEIN"/>
    <property type="match status" value="1"/>
</dbReference>
<organism evidence="7 8">
    <name type="scientific">Roridomyces roridus</name>
    <dbReference type="NCBI Taxonomy" id="1738132"/>
    <lineage>
        <taxon>Eukaryota</taxon>
        <taxon>Fungi</taxon>
        <taxon>Dikarya</taxon>
        <taxon>Basidiomycota</taxon>
        <taxon>Agaricomycotina</taxon>
        <taxon>Agaricomycetes</taxon>
        <taxon>Agaricomycetidae</taxon>
        <taxon>Agaricales</taxon>
        <taxon>Marasmiineae</taxon>
        <taxon>Mycenaceae</taxon>
        <taxon>Roridomyces</taxon>
    </lineage>
</organism>
<feature type="transmembrane region" description="Helical" evidence="6">
    <location>
        <begin position="113"/>
        <end position="131"/>
    </location>
</feature>
<dbReference type="PANTHER" id="PTHR23502">
    <property type="entry name" value="MAJOR FACILITATOR SUPERFAMILY"/>
    <property type="match status" value="1"/>
</dbReference>
<sequence>MASKTTRETSVERFDLGGDVDLEGRLSPADTLTEKSGEVASVKLPATLAADDPENPRNWTPATKMVASLRTLMERFHMSEEVAILGVTFSVFGFAAGPLLWGPASEIYGRRAVYILTGIGFSAFSWGAAFAPNAASLLIFRFLLGFFGASTINNVPASIGDYTTPKNRLIIVDALMAFGGPALGPLLSAFIQDGAGFRWNLRVMAIFTTVLSIAAACVPETHGPTLLKWRLAKEGKAPPSPTFSTIASCVRSRTRPACPIPLHRACRHGHFHLSQRLVWYPLRILRGIYCRISRNPRFLELNQTLYMKSVKADAARGMPPQPEARLALAYYGAILSPISLFIFAWTAPFKHVHWIAPCIGEFLFACSMLLIFTGFIPYLVDCYGMTAASALAAGMASRALVGSIFPLFSLQMYHGMTVQGCGVSSRWNFVFACADTMEAPKRESRERRECLLVMINDFQRSWREGFTEIAGVIDALMDTGKFMVVTDYSKPSVQNIWYPEPLVHGLYPNLQQSLHLGDNVRLMKVLSSFSKCERASSRFREAFPPLRLVSKSHRLMNSTEAIEVKAVVDYYY</sequence>
<dbReference type="InterPro" id="IPR011701">
    <property type="entry name" value="MFS"/>
</dbReference>
<feature type="transmembrane region" description="Helical" evidence="6">
    <location>
        <begin position="328"/>
        <end position="347"/>
    </location>
</feature>
<evidence type="ECO:0000256" key="4">
    <source>
        <dbReference type="ARBA" id="ARBA00023136"/>
    </source>
</evidence>
<feature type="transmembrane region" description="Helical" evidence="6">
    <location>
        <begin position="359"/>
        <end position="380"/>
    </location>
</feature>
<feature type="transmembrane region" description="Helical" evidence="6">
    <location>
        <begin position="386"/>
        <end position="408"/>
    </location>
</feature>
<gene>
    <name evidence="7" type="ORF">FB45DRAFT_877803</name>
</gene>
<dbReference type="GO" id="GO:0022857">
    <property type="term" value="F:transmembrane transporter activity"/>
    <property type="evidence" value="ECO:0007669"/>
    <property type="project" value="InterPro"/>
</dbReference>
<evidence type="ECO:0000256" key="6">
    <source>
        <dbReference type="SAM" id="Phobius"/>
    </source>
</evidence>
<feature type="transmembrane region" description="Helical" evidence="6">
    <location>
        <begin position="82"/>
        <end position="101"/>
    </location>
</feature>
<evidence type="ECO:0000256" key="3">
    <source>
        <dbReference type="ARBA" id="ARBA00022989"/>
    </source>
</evidence>
<dbReference type="EMBL" id="JARKIF010000050">
    <property type="protein sequence ID" value="KAJ7607384.1"/>
    <property type="molecule type" value="Genomic_DNA"/>
</dbReference>
<dbReference type="InterPro" id="IPR036259">
    <property type="entry name" value="MFS_trans_sf"/>
</dbReference>
<evidence type="ECO:0000256" key="1">
    <source>
        <dbReference type="ARBA" id="ARBA00004141"/>
    </source>
</evidence>
<feature type="transmembrane region" description="Helical" evidence="6">
    <location>
        <begin position="169"/>
        <end position="191"/>
    </location>
</feature>
<dbReference type="GO" id="GO:0005886">
    <property type="term" value="C:plasma membrane"/>
    <property type="evidence" value="ECO:0007669"/>
    <property type="project" value="TreeGrafter"/>
</dbReference>
<name>A0AAD7B1S9_9AGAR</name>
<dbReference type="Proteomes" id="UP001221142">
    <property type="component" value="Unassembled WGS sequence"/>
</dbReference>
<feature type="compositionally biased region" description="Basic and acidic residues" evidence="5">
    <location>
        <begin position="1"/>
        <end position="16"/>
    </location>
</feature>
<evidence type="ECO:0000256" key="2">
    <source>
        <dbReference type="ARBA" id="ARBA00022692"/>
    </source>
</evidence>
<evidence type="ECO:0000256" key="5">
    <source>
        <dbReference type="SAM" id="MobiDB-lite"/>
    </source>
</evidence>
<keyword evidence="3 6" id="KW-1133">Transmembrane helix</keyword>
<keyword evidence="8" id="KW-1185">Reference proteome</keyword>
<dbReference type="Pfam" id="PF07690">
    <property type="entry name" value="MFS_1"/>
    <property type="match status" value="1"/>
</dbReference>
<protein>
    <submittedName>
        <fullName evidence="7">Major facilitator superfamily domain-containing protein</fullName>
    </submittedName>
</protein>
<dbReference type="AlphaFoldDB" id="A0AAD7B1S9"/>
<comment type="subcellular location">
    <subcellularLocation>
        <location evidence="1">Membrane</location>
        <topology evidence="1">Multi-pass membrane protein</topology>
    </subcellularLocation>
</comment>
<feature type="transmembrane region" description="Helical" evidence="6">
    <location>
        <begin position="138"/>
        <end position="157"/>
    </location>
</feature>
<evidence type="ECO:0000313" key="7">
    <source>
        <dbReference type="EMBL" id="KAJ7607384.1"/>
    </source>
</evidence>
<comment type="caution">
    <text evidence="7">The sequence shown here is derived from an EMBL/GenBank/DDBJ whole genome shotgun (WGS) entry which is preliminary data.</text>
</comment>
<keyword evidence="4 6" id="KW-0472">Membrane</keyword>
<reference evidence="7" key="1">
    <citation type="submission" date="2023-03" db="EMBL/GenBank/DDBJ databases">
        <title>Massive genome expansion in bonnet fungi (Mycena s.s.) driven by repeated elements and novel gene families across ecological guilds.</title>
        <authorList>
            <consortium name="Lawrence Berkeley National Laboratory"/>
            <person name="Harder C.B."/>
            <person name="Miyauchi S."/>
            <person name="Viragh M."/>
            <person name="Kuo A."/>
            <person name="Thoen E."/>
            <person name="Andreopoulos B."/>
            <person name="Lu D."/>
            <person name="Skrede I."/>
            <person name="Drula E."/>
            <person name="Henrissat B."/>
            <person name="Morin E."/>
            <person name="Kohler A."/>
            <person name="Barry K."/>
            <person name="LaButti K."/>
            <person name="Morin E."/>
            <person name="Salamov A."/>
            <person name="Lipzen A."/>
            <person name="Mereny Z."/>
            <person name="Hegedus B."/>
            <person name="Baldrian P."/>
            <person name="Stursova M."/>
            <person name="Weitz H."/>
            <person name="Taylor A."/>
            <person name="Grigoriev I.V."/>
            <person name="Nagy L.G."/>
            <person name="Martin F."/>
            <person name="Kauserud H."/>
        </authorList>
    </citation>
    <scope>NUCLEOTIDE SEQUENCE</scope>
    <source>
        <strain evidence="7">9284</strain>
    </source>
</reference>
<dbReference type="Gene3D" id="1.20.1720.10">
    <property type="entry name" value="Multidrug resistance protein D"/>
    <property type="match status" value="1"/>
</dbReference>
<proteinExistence type="predicted"/>
<feature type="region of interest" description="Disordered" evidence="5">
    <location>
        <begin position="1"/>
        <end position="33"/>
    </location>
</feature>
<keyword evidence="2 6" id="KW-0812">Transmembrane</keyword>